<sequence>MLHFQEIPKKATPAKDHSWPFEWMNSRTTATEASAESKTLEFRSFHSYQETRSTKESKPLWRCSGKQALRMTTNPGASCHEGEREGSPARRGHHTEPDLPSEHAIDEDVVHRLKLLSAKEESRVAIDTTLLEKIGGTAALLKCKLKEELAFSRAIRVSE</sequence>
<protein>
    <submittedName>
        <fullName evidence="2">Uncharacterized protein</fullName>
    </submittedName>
</protein>
<evidence type="ECO:0000256" key="1">
    <source>
        <dbReference type="SAM" id="MobiDB-lite"/>
    </source>
</evidence>
<dbReference type="Proteomes" id="UP000817658">
    <property type="component" value="Chromosome 1"/>
</dbReference>
<gene>
    <name evidence="2" type="primary">P0468B07.9</name>
</gene>
<feature type="compositionally biased region" description="Basic and acidic residues" evidence="1">
    <location>
        <begin position="80"/>
        <end position="105"/>
    </location>
</feature>
<organism evidence="2">
    <name type="scientific">Oryza sativa subsp. japonica</name>
    <name type="common">Rice</name>
    <dbReference type="NCBI Taxonomy" id="39947"/>
    <lineage>
        <taxon>Eukaryota</taxon>
        <taxon>Viridiplantae</taxon>
        <taxon>Streptophyta</taxon>
        <taxon>Embryophyta</taxon>
        <taxon>Tracheophyta</taxon>
        <taxon>Spermatophyta</taxon>
        <taxon>Magnoliopsida</taxon>
        <taxon>Liliopsida</taxon>
        <taxon>Poales</taxon>
        <taxon>Poaceae</taxon>
        <taxon>BOP clade</taxon>
        <taxon>Oryzoideae</taxon>
        <taxon>Oryzeae</taxon>
        <taxon>Oryzinae</taxon>
        <taxon>Oryza</taxon>
        <taxon>Oryza sativa</taxon>
    </lineage>
</organism>
<feature type="region of interest" description="Disordered" evidence="1">
    <location>
        <begin position="71"/>
        <end position="105"/>
    </location>
</feature>
<evidence type="ECO:0000313" key="2">
    <source>
        <dbReference type="EMBL" id="BAD68226.1"/>
    </source>
</evidence>
<dbReference type="AlphaFoldDB" id="Q5VQP9"/>
<dbReference type="EMBL" id="AP003260">
    <property type="protein sequence ID" value="BAD68226.1"/>
    <property type="molecule type" value="Genomic_DNA"/>
</dbReference>
<reference evidence="2" key="1">
    <citation type="journal article" date="2002" name="Nature">
        <title>The genome sequence and structure of rice chromosome 1.</title>
        <authorList>
            <person name="Sasaki T."/>
            <person name="Matsumoto T."/>
            <person name="Yamamoto K."/>
            <person name="Sakata K."/>
            <person name="Baba T."/>
            <person name="Katayose Y."/>
            <person name="Wu J."/>
            <person name="Niimura Y."/>
            <person name="Cheng Z."/>
            <person name="Nagamura Y."/>
            <person name="Antonio B.A."/>
            <person name="Kanamori H."/>
            <person name="Hosokawa S."/>
            <person name="Masukawa M."/>
            <person name="Arikawa K."/>
            <person name="Chiden Y."/>
            <person name="Hayashi M."/>
            <person name="Okamoto M."/>
            <person name="Ando T."/>
            <person name="Aoki H."/>
            <person name="Arita K."/>
            <person name="Hamada M."/>
            <person name="Harada C."/>
            <person name="Hijishita S."/>
            <person name="Honda M."/>
            <person name="Ichikawa Y."/>
            <person name="Idonuma A."/>
            <person name="Iijima M."/>
            <person name="Ikeda M."/>
            <person name="Ikeno M."/>
            <person name="Itoh S."/>
            <person name="Itoh T."/>
            <person name="Itoh Y."/>
            <person name="Itoh Y."/>
            <person name="Iwabuchi A."/>
            <person name="Kamiya K."/>
            <person name="Karasawa W."/>
            <person name="Katagiri S."/>
            <person name="Kikuta A."/>
            <person name="Kobayashi N."/>
            <person name="Kono I."/>
            <person name="Machita K."/>
            <person name="Maehara T."/>
            <person name="Mizuno H."/>
            <person name="Mizubayashi T."/>
            <person name="Mukai Y."/>
            <person name="Nagasaki H."/>
            <person name="Nakashima M."/>
            <person name="Nakama Y."/>
            <person name="Nakamichi Y."/>
            <person name="Nakamura M."/>
            <person name="Namiki N."/>
            <person name="Negishi M."/>
            <person name="Ohta I."/>
            <person name="Ono N."/>
            <person name="Saji S."/>
            <person name="Sakai K."/>
            <person name="Shibata M."/>
            <person name="Shimokawa T."/>
            <person name="Shomura A."/>
            <person name="Song J."/>
            <person name="Takazaki Y."/>
            <person name="Terasawa K."/>
            <person name="Tsuji K."/>
            <person name="Waki K."/>
            <person name="Yamagata H."/>
            <person name="Yamane H."/>
            <person name="Yoshiki S."/>
            <person name="Yoshihara R."/>
            <person name="Yukawa K."/>
            <person name="Zhong H."/>
            <person name="Iwama H."/>
            <person name="Endo T."/>
            <person name="Ito H."/>
            <person name="Hahn J.H."/>
            <person name="Kim H.I."/>
            <person name="Eun M.Y."/>
            <person name="Yano M."/>
            <person name="Jiang J."/>
            <person name="Gojobori T."/>
        </authorList>
    </citation>
    <scope>NUCLEOTIDE SEQUENCE [LARGE SCALE GENOMIC DNA]</scope>
</reference>
<proteinExistence type="predicted"/>
<accession>Q5VQP9</accession>
<name>Q5VQP9_ORYSJ</name>